<dbReference type="PANTHER" id="PTHR43105:SF10">
    <property type="entry name" value="NADH-QUINONE OXIDOREDUCTASE SUBUNIT G"/>
    <property type="match status" value="1"/>
</dbReference>
<keyword evidence="3" id="KW-0408">Iron</keyword>
<dbReference type="Pfam" id="PF01568">
    <property type="entry name" value="Molydop_binding"/>
    <property type="match status" value="1"/>
</dbReference>
<sequence length="787" mass="85281">MVEIWGERTPYASGDAWPDRVDQFLVDGVAESDVESWVRGACLLCSNGCGVEVAVAGGRIVGIRGRAEDRVNHGRMGPKGLYGWQGQQHDRLTAPLIRQGGRLVETDWETAMSAVVERSRNLLDTKGPLSHGFFTSGQLMIEEFYTLATIGKGGIGTPHMDGNTRLCTATAATAFGESFGCDGQPGSYTDVDDCDALFLFGHNVAETQTVLWARMLDRLDGPNPPRLVCVDPRRTKVAERATVHLPIRNGTNLALMNALVHQLIAVGYVDREYVAAHTVGYDELAAATADATPEWAAEICGVPAADIVAAADVFGTSDRVVSTCSMGFYQSHQATAAACQVNNLHLLRGMLGRPGAGILQMNGQPSAENNREAGCGPALPGFRNWGNAEHVEELARLWNVDPLVIPHWSPPTDANAMFRYAEQGSIGFLWIAGTNPAVSMPNLNRIRRILSGNQCFVVVSDAYRTETTELADVVLPVALWAEKTGTFTNVDRTVHLQEKAIEPPGQARSDLDVWIDYARRLGLADRDGGPLPAWDTPEAAFEAWKAATVGRPCDYSGLSYQQLHDVGGIQWPCNDTAPAGTERLYTDGVFVTDRARCETYGHDLATGAGVSAEQYSARRIDGRAILKTTGYQPAYEVPDEQFPLRFTTGRTVFHWHTRTKTKRARQLQDAAPSMWVELSTQDAARLGVGEGDIVRVTSRRGAIQAPARISHVREGTVFAPWHYGDSGFVETAANDLTITAWDPISKQPEFKVAAVNVQLIRHGDGPAPAPTNTASAPVDATITNPGR</sequence>
<keyword evidence="1" id="KW-0004">4Fe-4S</keyword>
<evidence type="ECO:0000313" key="8">
    <source>
        <dbReference type="Proteomes" id="UP000614996"/>
    </source>
</evidence>
<dbReference type="Gene3D" id="3.40.228.10">
    <property type="entry name" value="Dimethylsulfoxide Reductase, domain 2"/>
    <property type="match status" value="1"/>
</dbReference>
<dbReference type="Gene3D" id="2.20.25.90">
    <property type="entry name" value="ADC-like domains"/>
    <property type="match status" value="1"/>
</dbReference>
<feature type="region of interest" description="Disordered" evidence="5">
    <location>
        <begin position="763"/>
        <end position="787"/>
    </location>
</feature>
<evidence type="ECO:0000256" key="2">
    <source>
        <dbReference type="ARBA" id="ARBA00022723"/>
    </source>
</evidence>
<keyword evidence="8" id="KW-1185">Reference proteome</keyword>
<reference evidence="8" key="1">
    <citation type="journal article" date="2021" name="Int. J. Syst. Evol. Microbiol.">
        <title>Actinocatenispora comari sp. nov., an endophytic actinomycete isolated from aerial parts of Comarum salesowianum.</title>
        <authorList>
            <person name="Oyunbileg N."/>
            <person name="Iizaka Y."/>
            <person name="Hamada M."/>
            <person name="Davaapurev B.O."/>
            <person name="Fukumoto A."/>
            <person name="Tsetseg B."/>
            <person name="Kato F."/>
            <person name="Tamura T."/>
            <person name="Batkhuu J."/>
            <person name="Anzai Y."/>
        </authorList>
    </citation>
    <scope>NUCLEOTIDE SEQUENCE [LARGE SCALE GENOMIC DNA]</scope>
    <source>
        <strain evidence="8">NUM-2625</strain>
    </source>
</reference>
<keyword evidence="2" id="KW-0479">Metal-binding</keyword>
<proteinExistence type="predicted"/>
<dbReference type="PROSITE" id="PS51669">
    <property type="entry name" value="4FE4S_MOW_BIS_MGD"/>
    <property type="match status" value="1"/>
</dbReference>
<dbReference type="InterPro" id="IPR006656">
    <property type="entry name" value="Mopterin_OxRdtase"/>
</dbReference>
<gene>
    <name evidence="7" type="ORF">NUM_10930</name>
</gene>
<dbReference type="InterPro" id="IPR006657">
    <property type="entry name" value="MoPterin_dinucl-bd_dom"/>
</dbReference>
<dbReference type="AlphaFoldDB" id="A0A8J4ELQ1"/>
<dbReference type="Proteomes" id="UP000614996">
    <property type="component" value="Unassembled WGS sequence"/>
</dbReference>
<dbReference type="GO" id="GO:0051539">
    <property type="term" value="F:4 iron, 4 sulfur cluster binding"/>
    <property type="evidence" value="ECO:0007669"/>
    <property type="project" value="UniProtKB-KW"/>
</dbReference>
<dbReference type="Gene3D" id="2.40.40.20">
    <property type="match status" value="1"/>
</dbReference>
<dbReference type="CDD" id="cd00508">
    <property type="entry name" value="MopB_CT_Fdh-Nap-like"/>
    <property type="match status" value="1"/>
</dbReference>
<dbReference type="GO" id="GO:0016491">
    <property type="term" value="F:oxidoreductase activity"/>
    <property type="evidence" value="ECO:0007669"/>
    <property type="project" value="InterPro"/>
</dbReference>
<evidence type="ECO:0000256" key="5">
    <source>
        <dbReference type="SAM" id="MobiDB-lite"/>
    </source>
</evidence>
<dbReference type="GO" id="GO:0046872">
    <property type="term" value="F:metal ion binding"/>
    <property type="evidence" value="ECO:0007669"/>
    <property type="project" value="UniProtKB-KW"/>
</dbReference>
<evidence type="ECO:0000313" key="7">
    <source>
        <dbReference type="EMBL" id="GIL25839.1"/>
    </source>
</evidence>
<keyword evidence="4" id="KW-0411">Iron-sulfur</keyword>
<dbReference type="InterPro" id="IPR009010">
    <property type="entry name" value="Asp_de-COase-like_dom_sf"/>
</dbReference>
<name>A0A8J4ELQ1_9ACTN</name>
<accession>A0A8J4ELQ1</accession>
<feature type="domain" description="4Fe-4S Mo/W bis-MGD-type" evidence="6">
    <location>
        <begin position="35"/>
        <end position="91"/>
    </location>
</feature>
<dbReference type="InterPro" id="IPR006963">
    <property type="entry name" value="Mopterin_OxRdtase_4Fe-4S_dom"/>
</dbReference>
<dbReference type="Gene3D" id="3.40.50.740">
    <property type="match status" value="1"/>
</dbReference>
<evidence type="ECO:0000256" key="3">
    <source>
        <dbReference type="ARBA" id="ARBA00023004"/>
    </source>
</evidence>
<dbReference type="Pfam" id="PF04879">
    <property type="entry name" value="Molybdop_Fe4S4"/>
    <property type="match status" value="1"/>
</dbReference>
<dbReference type="SUPFAM" id="SSF53706">
    <property type="entry name" value="Formate dehydrogenase/DMSO reductase, domains 1-3"/>
    <property type="match status" value="1"/>
</dbReference>
<dbReference type="PANTHER" id="PTHR43105">
    <property type="entry name" value="RESPIRATORY NITRATE REDUCTASE"/>
    <property type="match status" value="1"/>
</dbReference>
<dbReference type="GO" id="GO:0043546">
    <property type="term" value="F:molybdopterin cofactor binding"/>
    <property type="evidence" value="ECO:0007669"/>
    <property type="project" value="InterPro"/>
</dbReference>
<protein>
    <submittedName>
        <fullName evidence="7">Nitrate reductase catalytic subunit</fullName>
    </submittedName>
</protein>
<evidence type="ECO:0000259" key="6">
    <source>
        <dbReference type="PROSITE" id="PS51669"/>
    </source>
</evidence>
<dbReference type="SUPFAM" id="SSF50692">
    <property type="entry name" value="ADC-like"/>
    <property type="match status" value="1"/>
</dbReference>
<dbReference type="SMART" id="SM00926">
    <property type="entry name" value="Molybdop_Fe4S4"/>
    <property type="match status" value="1"/>
</dbReference>
<dbReference type="InterPro" id="IPR050123">
    <property type="entry name" value="Prok_molybdopt-oxidoreductase"/>
</dbReference>
<evidence type="ECO:0000256" key="1">
    <source>
        <dbReference type="ARBA" id="ARBA00022485"/>
    </source>
</evidence>
<dbReference type="EMBL" id="BOPO01000011">
    <property type="protein sequence ID" value="GIL25839.1"/>
    <property type="molecule type" value="Genomic_DNA"/>
</dbReference>
<evidence type="ECO:0000256" key="4">
    <source>
        <dbReference type="ARBA" id="ARBA00023014"/>
    </source>
</evidence>
<organism evidence="7 8">
    <name type="scientific">Actinocatenispora comari</name>
    <dbReference type="NCBI Taxonomy" id="2807577"/>
    <lineage>
        <taxon>Bacteria</taxon>
        <taxon>Bacillati</taxon>
        <taxon>Actinomycetota</taxon>
        <taxon>Actinomycetes</taxon>
        <taxon>Micromonosporales</taxon>
        <taxon>Micromonosporaceae</taxon>
        <taxon>Actinocatenispora</taxon>
    </lineage>
</organism>
<dbReference type="Pfam" id="PF00384">
    <property type="entry name" value="Molybdopterin"/>
    <property type="match status" value="1"/>
</dbReference>
<comment type="caution">
    <text evidence="7">The sequence shown here is derived from an EMBL/GenBank/DDBJ whole genome shotgun (WGS) entry which is preliminary data.</text>
</comment>